<feature type="region of interest" description="Disordered" evidence="4">
    <location>
        <begin position="270"/>
        <end position="290"/>
    </location>
</feature>
<dbReference type="InterPro" id="IPR003439">
    <property type="entry name" value="ABC_transporter-like_ATP-bd"/>
</dbReference>
<dbReference type="Proteomes" id="UP001143474">
    <property type="component" value="Unassembled WGS sequence"/>
</dbReference>
<evidence type="ECO:0000256" key="2">
    <source>
        <dbReference type="ARBA" id="ARBA00022741"/>
    </source>
</evidence>
<feature type="compositionally biased region" description="Low complexity" evidence="4">
    <location>
        <begin position="29"/>
        <end position="41"/>
    </location>
</feature>
<proteinExistence type="predicted"/>
<keyword evidence="1" id="KW-0813">Transport</keyword>
<sequence>MSEPYTGETDKPDTAGGALAVGRSGPYTVGGPRVVGRSGPDAGDKGGPDAVGGPYVVELRDVTKLYNGHVQALRGVDLTVGHGELVAIVGPSGSGKSTLLHMIGTLDRPTTGVVRIAGRDVAELSDRELSALRARHLGFVFQQFHLSPGVTALDNVADGLLYTGVALRSRRERAAAALERVGLGHRLGHRPNQLSGGEQQRVAVARAVAGDPPLLLADEPTGNLDSAAGTEVLRVLRDLHAAGTTIAVITHDAEIAEWCPRQVRVRDGQIIADRGDGREPPAEITKGGAT</sequence>
<evidence type="ECO:0000313" key="7">
    <source>
        <dbReference type="Proteomes" id="UP001143474"/>
    </source>
</evidence>
<dbReference type="PANTHER" id="PTHR24220">
    <property type="entry name" value="IMPORT ATP-BINDING PROTEIN"/>
    <property type="match status" value="1"/>
</dbReference>
<dbReference type="RefSeq" id="WP_271215666.1">
    <property type="nucleotide sequence ID" value="NZ_BAAAVD010000006.1"/>
</dbReference>
<dbReference type="FunFam" id="3.40.50.300:FF:000032">
    <property type="entry name" value="Export ABC transporter ATP-binding protein"/>
    <property type="match status" value="1"/>
</dbReference>
<evidence type="ECO:0000256" key="1">
    <source>
        <dbReference type="ARBA" id="ARBA00022448"/>
    </source>
</evidence>
<dbReference type="SMART" id="SM00382">
    <property type="entry name" value="AAA"/>
    <property type="match status" value="1"/>
</dbReference>
<name>A0A9W6HXB3_9ACTN</name>
<evidence type="ECO:0000259" key="5">
    <source>
        <dbReference type="PROSITE" id="PS50893"/>
    </source>
</evidence>
<dbReference type="Gene3D" id="3.40.50.300">
    <property type="entry name" value="P-loop containing nucleotide triphosphate hydrolases"/>
    <property type="match status" value="1"/>
</dbReference>
<reference evidence="6" key="1">
    <citation type="journal article" date="2014" name="Int. J. Syst. Evol. Microbiol.">
        <title>Complete genome sequence of Corynebacterium casei LMG S-19264T (=DSM 44701T), isolated from a smear-ripened cheese.</title>
        <authorList>
            <consortium name="US DOE Joint Genome Institute (JGI-PGF)"/>
            <person name="Walter F."/>
            <person name="Albersmeier A."/>
            <person name="Kalinowski J."/>
            <person name="Ruckert C."/>
        </authorList>
    </citation>
    <scope>NUCLEOTIDE SEQUENCE</scope>
    <source>
        <strain evidence="6">VKM Ac-2007</strain>
    </source>
</reference>
<dbReference type="CDD" id="cd03255">
    <property type="entry name" value="ABC_MJ0796_LolCDE_FtsE"/>
    <property type="match status" value="1"/>
</dbReference>
<dbReference type="PROSITE" id="PS00211">
    <property type="entry name" value="ABC_TRANSPORTER_1"/>
    <property type="match status" value="1"/>
</dbReference>
<dbReference type="SUPFAM" id="SSF52540">
    <property type="entry name" value="P-loop containing nucleoside triphosphate hydrolases"/>
    <property type="match status" value="1"/>
</dbReference>
<gene>
    <name evidence="6" type="ORF">GCM10017600_05040</name>
</gene>
<comment type="caution">
    <text evidence="6">The sequence shown here is derived from an EMBL/GenBank/DDBJ whole genome shotgun (WGS) entry which is preliminary data.</text>
</comment>
<dbReference type="InterPro" id="IPR015854">
    <property type="entry name" value="ABC_transpr_LolD-like"/>
</dbReference>
<dbReference type="InterPro" id="IPR003593">
    <property type="entry name" value="AAA+_ATPase"/>
</dbReference>
<protein>
    <submittedName>
        <fullName evidence="6">Peptide ABC transporter ATP-binding protein</fullName>
    </submittedName>
</protein>
<dbReference type="GO" id="GO:0016887">
    <property type="term" value="F:ATP hydrolysis activity"/>
    <property type="evidence" value="ECO:0007669"/>
    <property type="project" value="InterPro"/>
</dbReference>
<dbReference type="PANTHER" id="PTHR24220:SF86">
    <property type="entry name" value="ABC TRANSPORTER ABCH.1"/>
    <property type="match status" value="1"/>
</dbReference>
<dbReference type="GO" id="GO:0098796">
    <property type="term" value="C:membrane protein complex"/>
    <property type="evidence" value="ECO:0007669"/>
    <property type="project" value="UniProtKB-ARBA"/>
</dbReference>
<evidence type="ECO:0000313" key="6">
    <source>
        <dbReference type="EMBL" id="GLK07099.1"/>
    </source>
</evidence>
<dbReference type="GO" id="GO:0022857">
    <property type="term" value="F:transmembrane transporter activity"/>
    <property type="evidence" value="ECO:0007669"/>
    <property type="project" value="TreeGrafter"/>
</dbReference>
<accession>A0A9W6HXB3</accession>
<feature type="region of interest" description="Disordered" evidence="4">
    <location>
        <begin position="1"/>
        <end position="50"/>
    </location>
</feature>
<dbReference type="EMBL" id="BSEV01000001">
    <property type="protein sequence ID" value="GLK07099.1"/>
    <property type="molecule type" value="Genomic_DNA"/>
</dbReference>
<dbReference type="GO" id="GO:0005886">
    <property type="term" value="C:plasma membrane"/>
    <property type="evidence" value="ECO:0007669"/>
    <property type="project" value="TreeGrafter"/>
</dbReference>
<reference evidence="6" key="2">
    <citation type="submission" date="2023-01" db="EMBL/GenBank/DDBJ databases">
        <authorList>
            <person name="Sun Q."/>
            <person name="Evtushenko L."/>
        </authorList>
    </citation>
    <scope>NUCLEOTIDE SEQUENCE</scope>
    <source>
        <strain evidence="6">VKM Ac-2007</strain>
    </source>
</reference>
<dbReference type="PROSITE" id="PS50893">
    <property type="entry name" value="ABC_TRANSPORTER_2"/>
    <property type="match status" value="1"/>
</dbReference>
<evidence type="ECO:0000256" key="4">
    <source>
        <dbReference type="SAM" id="MobiDB-lite"/>
    </source>
</evidence>
<dbReference type="AlphaFoldDB" id="A0A9W6HXB3"/>
<dbReference type="InterPro" id="IPR017911">
    <property type="entry name" value="MacB-like_ATP-bd"/>
</dbReference>
<keyword evidence="7" id="KW-1185">Reference proteome</keyword>
<dbReference type="Pfam" id="PF00005">
    <property type="entry name" value="ABC_tran"/>
    <property type="match status" value="1"/>
</dbReference>
<evidence type="ECO:0000256" key="3">
    <source>
        <dbReference type="ARBA" id="ARBA00022840"/>
    </source>
</evidence>
<keyword evidence="2" id="KW-0547">Nucleotide-binding</keyword>
<dbReference type="InterPro" id="IPR027417">
    <property type="entry name" value="P-loop_NTPase"/>
</dbReference>
<dbReference type="GO" id="GO:0005524">
    <property type="term" value="F:ATP binding"/>
    <property type="evidence" value="ECO:0007669"/>
    <property type="project" value="UniProtKB-KW"/>
</dbReference>
<organism evidence="6 7">
    <name type="scientific">Streptosporangium carneum</name>
    <dbReference type="NCBI Taxonomy" id="47481"/>
    <lineage>
        <taxon>Bacteria</taxon>
        <taxon>Bacillati</taxon>
        <taxon>Actinomycetota</taxon>
        <taxon>Actinomycetes</taxon>
        <taxon>Streptosporangiales</taxon>
        <taxon>Streptosporangiaceae</taxon>
        <taxon>Streptosporangium</taxon>
    </lineage>
</organism>
<dbReference type="InterPro" id="IPR017871">
    <property type="entry name" value="ABC_transporter-like_CS"/>
</dbReference>
<feature type="domain" description="ABC transporter" evidence="5">
    <location>
        <begin position="57"/>
        <end position="289"/>
    </location>
</feature>
<keyword evidence="3 6" id="KW-0067">ATP-binding</keyword>